<dbReference type="SUPFAM" id="SSF46565">
    <property type="entry name" value="Chaperone J-domain"/>
    <property type="match status" value="1"/>
</dbReference>
<dbReference type="InterPro" id="IPR002939">
    <property type="entry name" value="DnaJ_C"/>
</dbReference>
<dbReference type="InterPro" id="IPR001623">
    <property type="entry name" value="DnaJ_domain"/>
</dbReference>
<gene>
    <name evidence="3" type="ORF">LAZ67_8003701</name>
</gene>
<protein>
    <submittedName>
        <fullName evidence="3">DNAJB1</fullName>
    </submittedName>
</protein>
<reference evidence="3 4" key="1">
    <citation type="submission" date="2022-01" db="EMBL/GenBank/DDBJ databases">
        <title>A chromosomal length assembly of Cordylochernes scorpioides.</title>
        <authorList>
            <person name="Zeh D."/>
            <person name="Zeh J."/>
        </authorList>
    </citation>
    <scope>NUCLEOTIDE SEQUENCE [LARGE SCALE GENOMIC DNA]</scope>
    <source>
        <strain evidence="3">IN4F17</strain>
        <tissue evidence="3">Whole Body</tissue>
    </source>
</reference>
<accession>A0ABY6KRS4</accession>
<evidence type="ECO:0000259" key="2">
    <source>
        <dbReference type="PROSITE" id="PS50076"/>
    </source>
</evidence>
<dbReference type="PRINTS" id="PR00625">
    <property type="entry name" value="JDOMAIN"/>
</dbReference>
<name>A0ABY6KRS4_9ARAC</name>
<dbReference type="Gene3D" id="1.10.287.110">
    <property type="entry name" value="DnaJ domain"/>
    <property type="match status" value="1"/>
</dbReference>
<dbReference type="PROSITE" id="PS00636">
    <property type="entry name" value="DNAJ_1"/>
    <property type="match status" value="1"/>
</dbReference>
<dbReference type="EMBL" id="CP092870">
    <property type="protein sequence ID" value="UYV71564.1"/>
    <property type="molecule type" value="Genomic_DNA"/>
</dbReference>
<dbReference type="PROSITE" id="PS50076">
    <property type="entry name" value="DNAJ_2"/>
    <property type="match status" value="1"/>
</dbReference>
<keyword evidence="4" id="KW-1185">Reference proteome</keyword>
<organism evidence="3 4">
    <name type="scientific">Cordylochernes scorpioides</name>
    <dbReference type="NCBI Taxonomy" id="51811"/>
    <lineage>
        <taxon>Eukaryota</taxon>
        <taxon>Metazoa</taxon>
        <taxon>Ecdysozoa</taxon>
        <taxon>Arthropoda</taxon>
        <taxon>Chelicerata</taxon>
        <taxon>Arachnida</taxon>
        <taxon>Pseudoscorpiones</taxon>
        <taxon>Cheliferoidea</taxon>
        <taxon>Chernetidae</taxon>
        <taxon>Cordylochernes</taxon>
    </lineage>
</organism>
<dbReference type="SUPFAM" id="SSF49493">
    <property type="entry name" value="HSP40/DnaJ peptide-binding domain"/>
    <property type="match status" value="2"/>
</dbReference>
<feature type="domain" description="J" evidence="2">
    <location>
        <begin position="5"/>
        <end position="69"/>
    </location>
</feature>
<dbReference type="InterPro" id="IPR051339">
    <property type="entry name" value="DnaJ_subfamily_B"/>
</dbReference>
<dbReference type="InterPro" id="IPR036869">
    <property type="entry name" value="J_dom_sf"/>
</dbReference>
<evidence type="ECO:0000313" key="4">
    <source>
        <dbReference type="Proteomes" id="UP001235939"/>
    </source>
</evidence>
<dbReference type="InterPro" id="IPR018253">
    <property type="entry name" value="DnaJ_domain_CS"/>
</dbReference>
<dbReference type="Proteomes" id="UP001235939">
    <property type="component" value="Chromosome 08"/>
</dbReference>
<dbReference type="Pfam" id="PF00226">
    <property type="entry name" value="DnaJ"/>
    <property type="match status" value="1"/>
</dbReference>
<keyword evidence="1" id="KW-0143">Chaperone</keyword>
<dbReference type="Gene3D" id="2.60.260.20">
    <property type="entry name" value="Urease metallochaperone UreE, N-terminal domain"/>
    <property type="match status" value="2"/>
</dbReference>
<proteinExistence type="predicted"/>
<dbReference type="InterPro" id="IPR008971">
    <property type="entry name" value="HSP40/DnaJ_pept-bd"/>
</dbReference>
<dbReference type="SMART" id="SM00271">
    <property type="entry name" value="DnaJ"/>
    <property type="match status" value="1"/>
</dbReference>
<dbReference type="CDD" id="cd06257">
    <property type="entry name" value="DnaJ"/>
    <property type="match status" value="1"/>
</dbReference>
<evidence type="ECO:0000256" key="1">
    <source>
        <dbReference type="ARBA" id="ARBA00023186"/>
    </source>
</evidence>
<dbReference type="PANTHER" id="PTHR24078">
    <property type="entry name" value="DNAJ HOMOLOG SUBFAMILY C MEMBER"/>
    <property type="match status" value="1"/>
</dbReference>
<dbReference type="CDD" id="cd10747">
    <property type="entry name" value="DnaJ_C"/>
    <property type="match status" value="1"/>
</dbReference>
<dbReference type="Pfam" id="PF01556">
    <property type="entry name" value="DnaJ_C"/>
    <property type="match status" value="1"/>
</dbReference>
<evidence type="ECO:0000313" key="3">
    <source>
        <dbReference type="EMBL" id="UYV71564.1"/>
    </source>
</evidence>
<sequence length="323" mass="36504">MMGKDYYKILGVSKDATDQDIKKAYRKLALKYHPDKNKAPDAEKMFKDIGEAYEVLSDKNKRDVYDKFGEEGLKGGVGAGADFGERVFNFNDPHSIFREFFGTNNVFDFTFDDDFDVAFDFGGHPTDLFNIRANRPVHGRTKKQDPPINHDLYISLEELLTGCVKKMKITKKVMNPDRRTTYETTKVLSIEVKPGWKEGTKITFPKEGDQGPGVVPADLIFTIRDKPHAIFKREGTNIIYYATISIKEALCGVTVSVPLLDGGTIPLLLKEVVNPSTVKVVPGQGLPFHKEPWKRGDLVVKFNITFMEHLSPEARRSLMRILP</sequence>
<dbReference type="PANTHER" id="PTHR24078:SF553">
    <property type="entry name" value="DNAJ HOMOLOG SUBFAMILY B MEMBER 5"/>
    <property type="match status" value="1"/>
</dbReference>